<dbReference type="KEGG" id="tsin:OXH18_19315"/>
<dbReference type="GO" id="GO:0005886">
    <property type="term" value="C:plasma membrane"/>
    <property type="evidence" value="ECO:0007669"/>
    <property type="project" value="UniProtKB-SubCell"/>
</dbReference>
<keyword evidence="11" id="KW-1185">Reference proteome</keyword>
<dbReference type="InterPro" id="IPR000515">
    <property type="entry name" value="MetI-like"/>
</dbReference>
<feature type="transmembrane region" description="Helical" evidence="8">
    <location>
        <begin position="26"/>
        <end position="46"/>
    </location>
</feature>
<feature type="transmembrane region" description="Helical" evidence="8">
    <location>
        <begin position="107"/>
        <end position="125"/>
    </location>
</feature>
<dbReference type="Gene3D" id="1.10.3720.10">
    <property type="entry name" value="MetI-like"/>
    <property type="match status" value="1"/>
</dbReference>
<dbReference type="PROSITE" id="PS50928">
    <property type="entry name" value="ABC_TM1"/>
    <property type="match status" value="1"/>
</dbReference>
<dbReference type="PANTHER" id="PTHR42929">
    <property type="entry name" value="INNER MEMBRANE ABC TRANSPORTER PERMEASE PROTEIN YDCU-RELATED-RELATED"/>
    <property type="match status" value="1"/>
</dbReference>
<dbReference type="RefSeq" id="WP_268609075.1">
    <property type="nucleotide sequence ID" value="NZ_CP113797.1"/>
</dbReference>
<evidence type="ECO:0000256" key="4">
    <source>
        <dbReference type="ARBA" id="ARBA00022475"/>
    </source>
</evidence>
<feature type="transmembrane region" description="Helical" evidence="8">
    <location>
        <begin position="132"/>
        <end position="150"/>
    </location>
</feature>
<dbReference type="AlphaFoldDB" id="A0A9E8ZA08"/>
<dbReference type="CDD" id="cd06261">
    <property type="entry name" value="TM_PBP2"/>
    <property type="match status" value="1"/>
</dbReference>
<evidence type="ECO:0000256" key="1">
    <source>
        <dbReference type="ARBA" id="ARBA00004651"/>
    </source>
</evidence>
<protein>
    <submittedName>
        <fullName evidence="10">ABC transporter permease</fullName>
    </submittedName>
</protein>
<comment type="similarity">
    <text evidence="2">Belongs to the binding-protein-dependent transport system permease family. CysTW subfamily.</text>
</comment>
<evidence type="ECO:0000256" key="8">
    <source>
        <dbReference type="RuleBase" id="RU363032"/>
    </source>
</evidence>
<feature type="transmembrane region" description="Helical" evidence="8">
    <location>
        <begin position="162"/>
        <end position="184"/>
    </location>
</feature>
<accession>A0A9E8ZA08</accession>
<evidence type="ECO:0000259" key="9">
    <source>
        <dbReference type="PROSITE" id="PS50928"/>
    </source>
</evidence>
<keyword evidence="7 8" id="KW-0472">Membrane</keyword>
<keyword evidence="6 8" id="KW-1133">Transmembrane helix</keyword>
<evidence type="ECO:0000256" key="6">
    <source>
        <dbReference type="ARBA" id="ARBA00022989"/>
    </source>
</evidence>
<organism evidence="10 11">
    <name type="scientific">Thermocoleostomius sinensis A174</name>
    <dbReference type="NCBI Taxonomy" id="2016057"/>
    <lineage>
        <taxon>Bacteria</taxon>
        <taxon>Bacillati</taxon>
        <taxon>Cyanobacteriota</taxon>
        <taxon>Cyanophyceae</taxon>
        <taxon>Oculatellales</taxon>
        <taxon>Oculatellaceae</taxon>
        <taxon>Thermocoleostomius</taxon>
    </lineage>
</organism>
<gene>
    <name evidence="10" type="ORF">OXH18_19315</name>
</gene>
<dbReference type="InterPro" id="IPR035906">
    <property type="entry name" value="MetI-like_sf"/>
</dbReference>
<feature type="transmembrane region" description="Helical" evidence="8">
    <location>
        <begin position="79"/>
        <end position="101"/>
    </location>
</feature>
<evidence type="ECO:0000313" key="10">
    <source>
        <dbReference type="EMBL" id="WAL59304.1"/>
    </source>
</evidence>
<keyword evidence="4" id="KW-1003">Cell membrane</keyword>
<proteinExistence type="inferred from homology"/>
<reference evidence="10" key="1">
    <citation type="submission" date="2022-12" db="EMBL/GenBank/DDBJ databases">
        <title>Polyphasic identification of a Novel Hot-Spring Cyanobacterium Ocullathermofonsia sinensis gen nov. sp. nov. and Genomic Insights on its Adaptations to the Thermal Habitat.</title>
        <authorList>
            <person name="Daroch M."/>
            <person name="Tang J."/>
            <person name="Jiang Y."/>
        </authorList>
    </citation>
    <scope>NUCLEOTIDE SEQUENCE</scope>
    <source>
        <strain evidence="10">PKUAC-SCTA174</strain>
    </source>
</reference>
<feature type="transmembrane region" description="Helical" evidence="8">
    <location>
        <begin position="213"/>
        <end position="239"/>
    </location>
</feature>
<dbReference type="EMBL" id="CP113797">
    <property type="protein sequence ID" value="WAL59304.1"/>
    <property type="molecule type" value="Genomic_DNA"/>
</dbReference>
<sequence length="296" mass="32637">MTVITPPLQRRTRSQTGLYATLLPPLLWMTLLYFVPLALLISYSVWRLEAFDIVKEFSLVNFRTIVTNTAYRTIILRTVLTALGVTAIDALLAIPLGYFIGYYAGRYRSLLTLLVILPLWSSYLVRVFAWKIILGYNGVLNTALISLGILQQPSSVFLYNQFSTMLTFVHVWLPFMILPVITAFERLPRTLLEASADLNAAPLTTFRRVTLPLIMPGVLAGSISVFALTMGDFITPSLVGSPSGIMLGNVISSQFGVSYNWPLGAAFALVVMLIVFAGLAIVLRRGGLNRGGLNNL</sequence>
<evidence type="ECO:0000256" key="7">
    <source>
        <dbReference type="ARBA" id="ARBA00023136"/>
    </source>
</evidence>
<evidence type="ECO:0000256" key="3">
    <source>
        <dbReference type="ARBA" id="ARBA00022448"/>
    </source>
</evidence>
<name>A0A9E8ZA08_9CYAN</name>
<evidence type="ECO:0000313" key="11">
    <source>
        <dbReference type="Proteomes" id="UP001163152"/>
    </source>
</evidence>
<feature type="domain" description="ABC transmembrane type-1" evidence="9">
    <location>
        <begin position="75"/>
        <end position="282"/>
    </location>
</feature>
<feature type="transmembrane region" description="Helical" evidence="8">
    <location>
        <begin position="259"/>
        <end position="283"/>
    </location>
</feature>
<keyword evidence="5 8" id="KW-0812">Transmembrane</keyword>
<dbReference type="Proteomes" id="UP001163152">
    <property type="component" value="Chromosome"/>
</dbReference>
<dbReference type="PANTHER" id="PTHR42929:SF1">
    <property type="entry name" value="INNER MEMBRANE ABC TRANSPORTER PERMEASE PROTEIN YDCU-RELATED"/>
    <property type="match status" value="1"/>
</dbReference>
<evidence type="ECO:0000256" key="2">
    <source>
        <dbReference type="ARBA" id="ARBA00007069"/>
    </source>
</evidence>
<evidence type="ECO:0000256" key="5">
    <source>
        <dbReference type="ARBA" id="ARBA00022692"/>
    </source>
</evidence>
<dbReference type="SUPFAM" id="SSF161098">
    <property type="entry name" value="MetI-like"/>
    <property type="match status" value="1"/>
</dbReference>
<keyword evidence="3 8" id="KW-0813">Transport</keyword>
<dbReference type="GO" id="GO:0055085">
    <property type="term" value="P:transmembrane transport"/>
    <property type="evidence" value="ECO:0007669"/>
    <property type="project" value="InterPro"/>
</dbReference>
<comment type="subcellular location">
    <subcellularLocation>
        <location evidence="1 8">Cell membrane</location>
        <topology evidence="1 8">Multi-pass membrane protein</topology>
    </subcellularLocation>
</comment>
<dbReference type="Pfam" id="PF00528">
    <property type="entry name" value="BPD_transp_1"/>
    <property type="match status" value="1"/>
</dbReference>